<evidence type="ECO:0000256" key="14">
    <source>
        <dbReference type="PROSITE-ProRule" id="PRU01379"/>
    </source>
</evidence>
<evidence type="ECO:0000256" key="7">
    <source>
        <dbReference type="ARBA" id="ARBA00022729"/>
    </source>
</evidence>
<evidence type="ECO:0000256" key="9">
    <source>
        <dbReference type="ARBA" id="ARBA00022833"/>
    </source>
</evidence>
<protein>
    <recommendedName>
        <fullName evidence="16">Peptidase M14 domain-containing protein</fullName>
    </recommendedName>
</protein>
<evidence type="ECO:0000313" key="17">
    <source>
        <dbReference type="EnsemblMetazoa" id="XP_030847760"/>
    </source>
</evidence>
<dbReference type="EnsemblMetazoa" id="XM_030991900">
    <property type="protein sequence ID" value="XP_030847760"/>
    <property type="gene ID" value="LOC373512"/>
</dbReference>
<dbReference type="PANTHER" id="PTHR11705:SF143">
    <property type="entry name" value="SLL0236 PROTEIN"/>
    <property type="match status" value="1"/>
</dbReference>
<feature type="chain" id="PRO_5029753459" description="Peptidase M14 domain-containing protein" evidence="15">
    <location>
        <begin position="17"/>
        <end position="447"/>
    </location>
</feature>
<dbReference type="InterPro" id="IPR003146">
    <property type="entry name" value="M14A_act_pep"/>
</dbReference>
<dbReference type="InterPro" id="IPR000834">
    <property type="entry name" value="Peptidase_M14"/>
</dbReference>
<evidence type="ECO:0000256" key="15">
    <source>
        <dbReference type="SAM" id="SignalP"/>
    </source>
</evidence>
<keyword evidence="18" id="KW-1185">Reference proteome</keyword>
<evidence type="ECO:0000256" key="13">
    <source>
        <dbReference type="ARBA" id="ARBA00023157"/>
    </source>
</evidence>
<dbReference type="SMART" id="SM00631">
    <property type="entry name" value="Zn_pept"/>
    <property type="match status" value="1"/>
</dbReference>
<evidence type="ECO:0000256" key="6">
    <source>
        <dbReference type="ARBA" id="ARBA00022723"/>
    </source>
</evidence>
<evidence type="ECO:0000256" key="12">
    <source>
        <dbReference type="ARBA" id="ARBA00023145"/>
    </source>
</evidence>
<reference evidence="18" key="1">
    <citation type="submission" date="2015-02" db="EMBL/GenBank/DDBJ databases">
        <title>Genome sequencing for Strongylocentrotus purpuratus.</title>
        <authorList>
            <person name="Murali S."/>
            <person name="Liu Y."/>
            <person name="Vee V."/>
            <person name="English A."/>
            <person name="Wang M."/>
            <person name="Skinner E."/>
            <person name="Han Y."/>
            <person name="Muzny D.M."/>
            <person name="Worley K.C."/>
            <person name="Gibbs R.A."/>
        </authorList>
    </citation>
    <scope>NUCLEOTIDE SEQUENCE</scope>
</reference>
<feature type="active site" description="Proton donor/acceptor" evidence="14">
    <location>
        <position position="407"/>
    </location>
</feature>
<dbReference type="PRINTS" id="PR00765">
    <property type="entry name" value="CRBOXYPTASEA"/>
</dbReference>
<keyword evidence="10" id="KW-0843">Virulence</keyword>
<dbReference type="RefSeq" id="XP_030847760.1">
    <property type="nucleotide sequence ID" value="XM_030991900.1"/>
</dbReference>
<dbReference type="GO" id="GO:0008270">
    <property type="term" value="F:zinc ion binding"/>
    <property type="evidence" value="ECO:0007669"/>
    <property type="project" value="InterPro"/>
</dbReference>
<keyword evidence="13" id="KW-1015">Disulfide bond</keyword>
<feature type="signal peptide" evidence="15">
    <location>
        <begin position="1"/>
        <end position="16"/>
    </location>
</feature>
<comment type="similarity">
    <text evidence="3 14">Belongs to the peptidase M14 family.</text>
</comment>
<keyword evidence="5" id="KW-0645">Protease</keyword>
<accession>A0A7M7T1X0</accession>
<dbReference type="Pfam" id="PF02244">
    <property type="entry name" value="Propep_M14"/>
    <property type="match status" value="1"/>
</dbReference>
<keyword evidence="9" id="KW-0862">Zinc</keyword>
<dbReference type="OrthoDB" id="3626597at2759"/>
<dbReference type="GO" id="GO:0005615">
    <property type="term" value="C:extracellular space"/>
    <property type="evidence" value="ECO:0000318"/>
    <property type="project" value="GO_Central"/>
</dbReference>
<keyword evidence="4" id="KW-0121">Carboxypeptidase</keyword>
<evidence type="ECO:0000256" key="2">
    <source>
        <dbReference type="ARBA" id="ARBA00003091"/>
    </source>
</evidence>
<evidence type="ECO:0000256" key="8">
    <source>
        <dbReference type="ARBA" id="ARBA00022801"/>
    </source>
</evidence>
<dbReference type="PROSITE" id="PS00132">
    <property type="entry name" value="CARBOXYPEPT_ZN_1"/>
    <property type="match status" value="1"/>
</dbReference>
<keyword evidence="6" id="KW-0479">Metal-binding</keyword>
<dbReference type="Gene3D" id="3.40.630.10">
    <property type="entry name" value="Zn peptidases"/>
    <property type="match status" value="1"/>
</dbReference>
<evidence type="ECO:0000256" key="4">
    <source>
        <dbReference type="ARBA" id="ARBA00022645"/>
    </source>
</evidence>
<sequence length="447" mass="50141">MRGLFIVLVCIVSAFAAKDYSGYQVLRVTPGTDEHRQWLRELETSMADEIDFWSDIKNIPGSTVDIMVPKRLRATFLDIFAVKKMQVSIMIDDVGQLIHEQDEERKERRATTQDLTSFDYTVYHPYDEIQQWVTDIVDAYPTIATRFELPRTSYEGRTISGIQIKGTGGSSGMRKGVYFEGGIHAREWVSPATVMYITKELLQDFMDGDATAVRFFDTLDWYIVPSLNADGYVYTWTDDRMWRKTRSSNEDHALSGCTGTDPNRNWPFGWAGSGTSPFPCSNVYHGEYALSESEVEAVVDFLREKKDNGQDFVWFIDWHSYSQLVISPWSYSATVPDPDNLDDLQAAGEAMAAGIASHTSGTVYEVGPTAKLLYEAAGASNDWGYAPYDTFDKTEGGLGAPYSYVVELRDTGEYGFILPDTQIEDSGKESVLGVYAMGTYILDAEGL</sequence>
<dbReference type="FunFam" id="3.40.630.10:FF:000166">
    <property type="entry name" value="Carboxypeptidase T, putative"/>
    <property type="match status" value="1"/>
</dbReference>
<dbReference type="CDD" id="cd03860">
    <property type="entry name" value="M14_CP_A-B_like"/>
    <property type="match status" value="1"/>
</dbReference>
<dbReference type="FunFam" id="3.30.70.340:FF:000001">
    <property type="entry name" value="Carboxypeptidase A5"/>
    <property type="match status" value="1"/>
</dbReference>
<evidence type="ECO:0000313" key="18">
    <source>
        <dbReference type="Proteomes" id="UP000007110"/>
    </source>
</evidence>
<evidence type="ECO:0000256" key="1">
    <source>
        <dbReference type="ARBA" id="ARBA00001947"/>
    </source>
</evidence>
<evidence type="ECO:0000256" key="11">
    <source>
        <dbReference type="ARBA" id="ARBA00023049"/>
    </source>
</evidence>
<reference evidence="17" key="2">
    <citation type="submission" date="2021-01" db="UniProtKB">
        <authorList>
            <consortium name="EnsemblMetazoa"/>
        </authorList>
    </citation>
    <scope>IDENTIFICATION</scope>
</reference>
<dbReference type="InterPro" id="IPR057246">
    <property type="entry name" value="CARBOXYPEPT_ZN_1"/>
</dbReference>
<dbReference type="PANTHER" id="PTHR11705">
    <property type="entry name" value="PROTEASE FAMILY M14 CARBOXYPEPTIDASE A,B"/>
    <property type="match status" value="1"/>
</dbReference>
<feature type="domain" description="Peptidase M14" evidence="16">
    <location>
        <begin position="122"/>
        <end position="441"/>
    </location>
</feature>
<keyword evidence="11" id="KW-0482">Metalloprotease</keyword>
<proteinExistence type="inferred from homology"/>
<dbReference type="Proteomes" id="UP000007110">
    <property type="component" value="Unassembled WGS sequence"/>
</dbReference>
<comment type="cofactor">
    <cofactor evidence="1">
        <name>Zn(2+)</name>
        <dbReference type="ChEBI" id="CHEBI:29105"/>
    </cofactor>
</comment>
<dbReference type="SUPFAM" id="SSF54897">
    <property type="entry name" value="Protease propeptides/inhibitors"/>
    <property type="match status" value="1"/>
</dbReference>
<organism evidence="17 18">
    <name type="scientific">Strongylocentrotus purpuratus</name>
    <name type="common">Purple sea urchin</name>
    <dbReference type="NCBI Taxonomy" id="7668"/>
    <lineage>
        <taxon>Eukaryota</taxon>
        <taxon>Metazoa</taxon>
        <taxon>Echinodermata</taxon>
        <taxon>Eleutherozoa</taxon>
        <taxon>Echinozoa</taxon>
        <taxon>Echinoidea</taxon>
        <taxon>Euechinoidea</taxon>
        <taxon>Echinacea</taxon>
        <taxon>Camarodonta</taxon>
        <taxon>Echinidea</taxon>
        <taxon>Strongylocentrotidae</taxon>
        <taxon>Strongylocentrotus</taxon>
    </lineage>
</organism>
<dbReference type="GO" id="GO:0006508">
    <property type="term" value="P:proteolysis"/>
    <property type="evidence" value="ECO:0000318"/>
    <property type="project" value="GO_Central"/>
</dbReference>
<evidence type="ECO:0000256" key="10">
    <source>
        <dbReference type="ARBA" id="ARBA00023026"/>
    </source>
</evidence>
<evidence type="ECO:0000259" key="16">
    <source>
        <dbReference type="PROSITE" id="PS52035"/>
    </source>
</evidence>
<dbReference type="InParanoid" id="A0A7M7T1X0"/>
<dbReference type="OMA" id="YRWMEAG"/>
<dbReference type="SUPFAM" id="SSF53187">
    <property type="entry name" value="Zn-dependent exopeptidases"/>
    <property type="match status" value="1"/>
</dbReference>
<dbReference type="PROSITE" id="PS52035">
    <property type="entry name" value="PEPTIDASE_M14"/>
    <property type="match status" value="1"/>
</dbReference>
<evidence type="ECO:0000256" key="3">
    <source>
        <dbReference type="ARBA" id="ARBA00005988"/>
    </source>
</evidence>
<dbReference type="Gene3D" id="3.30.70.340">
    <property type="entry name" value="Metallocarboxypeptidase-like"/>
    <property type="match status" value="1"/>
</dbReference>
<dbReference type="GeneID" id="373512"/>
<dbReference type="AlphaFoldDB" id="A0A7M7T1X0"/>
<comment type="function">
    <text evidence="2">Extracellular metalloprotease that contributes to pathogenicity.</text>
</comment>
<dbReference type="GO" id="GO:0004181">
    <property type="term" value="F:metallocarboxypeptidase activity"/>
    <property type="evidence" value="ECO:0000318"/>
    <property type="project" value="GO_Central"/>
</dbReference>
<keyword evidence="8" id="KW-0378">Hydrolase</keyword>
<dbReference type="Pfam" id="PF00246">
    <property type="entry name" value="Peptidase_M14"/>
    <property type="match status" value="1"/>
</dbReference>
<keyword evidence="12" id="KW-0865">Zymogen</keyword>
<evidence type="ECO:0000256" key="5">
    <source>
        <dbReference type="ARBA" id="ARBA00022670"/>
    </source>
</evidence>
<keyword evidence="7 15" id="KW-0732">Signal</keyword>
<dbReference type="InterPro" id="IPR036990">
    <property type="entry name" value="M14A-like_propep"/>
</dbReference>
<name>A0A7M7T1X0_STRPU</name>
<dbReference type="KEGG" id="spu:373512"/>